<comment type="similarity">
    <text evidence="1 4">Belongs to the HSP15 family.</text>
</comment>
<dbReference type="RefSeq" id="WP_049725588.1">
    <property type="nucleotide sequence ID" value="NZ_CP012154.1"/>
</dbReference>
<dbReference type="GO" id="GO:0043023">
    <property type="term" value="F:ribosomal large subunit binding"/>
    <property type="evidence" value="ECO:0007669"/>
    <property type="project" value="InterPro"/>
</dbReference>
<dbReference type="OrthoDB" id="9797176at2"/>
<dbReference type="Pfam" id="PF01479">
    <property type="entry name" value="S4"/>
    <property type="match status" value="1"/>
</dbReference>
<organism evidence="6 7">
    <name type="scientific">Wenzhouxiangella marina</name>
    <dbReference type="NCBI Taxonomy" id="1579979"/>
    <lineage>
        <taxon>Bacteria</taxon>
        <taxon>Pseudomonadati</taxon>
        <taxon>Pseudomonadota</taxon>
        <taxon>Gammaproteobacteria</taxon>
        <taxon>Chromatiales</taxon>
        <taxon>Wenzhouxiangellaceae</taxon>
        <taxon>Wenzhouxiangella</taxon>
    </lineage>
</organism>
<dbReference type="GO" id="GO:0003727">
    <property type="term" value="F:single-stranded RNA binding"/>
    <property type="evidence" value="ECO:0007669"/>
    <property type="project" value="InterPro"/>
</dbReference>
<dbReference type="InterPro" id="IPR002942">
    <property type="entry name" value="S4_RNA-bd"/>
</dbReference>
<dbReference type="EMBL" id="CP012154">
    <property type="protein sequence ID" value="AKS41991.1"/>
    <property type="molecule type" value="Genomic_DNA"/>
</dbReference>
<dbReference type="SUPFAM" id="SSF55174">
    <property type="entry name" value="Alpha-L RNA-binding motif"/>
    <property type="match status" value="1"/>
</dbReference>
<evidence type="ECO:0000313" key="7">
    <source>
        <dbReference type="Proteomes" id="UP000066624"/>
    </source>
</evidence>
<dbReference type="CDD" id="cd00165">
    <property type="entry name" value="S4"/>
    <property type="match status" value="1"/>
</dbReference>
<dbReference type="PROSITE" id="PS50889">
    <property type="entry name" value="S4"/>
    <property type="match status" value="1"/>
</dbReference>
<sequence>MSEAVRLDKWLWSTRFFKTRSLAQQAIRGGKVEINGQKPKASRLVRVEDRLQIGRGELLFEVVVIGLAERRVSAEQARALYEETAESIERREAQLARKREAREAGAQAGRPDKRQRRALERLRSRNR</sequence>
<proteinExistence type="inferred from homology"/>
<name>A0A0K0XWJ9_9GAMM</name>
<keyword evidence="7" id="KW-1185">Reference proteome</keyword>
<protein>
    <recommendedName>
        <fullName evidence="4">Heat shock protein 15</fullName>
    </recommendedName>
</protein>
<dbReference type="InterPro" id="IPR036986">
    <property type="entry name" value="S4_RNA-bd_sf"/>
</dbReference>
<dbReference type="GO" id="GO:0003677">
    <property type="term" value="F:DNA binding"/>
    <property type="evidence" value="ECO:0007669"/>
    <property type="project" value="UniProtKB-KW"/>
</dbReference>
<dbReference type="PATRIC" id="fig|1579979.3.peg.1661"/>
<evidence type="ECO:0000256" key="3">
    <source>
        <dbReference type="ARBA" id="ARBA00023125"/>
    </source>
</evidence>
<evidence type="ECO:0000256" key="2">
    <source>
        <dbReference type="ARBA" id="ARBA00022884"/>
    </source>
</evidence>
<dbReference type="STRING" id="1579979.WM2015_1621"/>
<keyword evidence="6" id="KW-0346">Stress response</keyword>
<dbReference type="SMART" id="SM00363">
    <property type="entry name" value="S4"/>
    <property type="match status" value="1"/>
</dbReference>
<gene>
    <name evidence="6" type="ORF">WM2015_1621</name>
</gene>
<keyword evidence="3 4" id="KW-0238">DNA-binding</keyword>
<evidence type="ECO:0000256" key="5">
    <source>
        <dbReference type="SAM" id="MobiDB-lite"/>
    </source>
</evidence>
<dbReference type="Proteomes" id="UP000066624">
    <property type="component" value="Chromosome"/>
</dbReference>
<feature type="compositionally biased region" description="Basic and acidic residues" evidence="5">
    <location>
        <begin position="117"/>
        <end position="127"/>
    </location>
</feature>
<keyword evidence="2 4" id="KW-0694">RNA-binding</keyword>
<feature type="region of interest" description="Disordered" evidence="5">
    <location>
        <begin position="92"/>
        <end position="127"/>
    </location>
</feature>
<dbReference type="InterPro" id="IPR025708">
    <property type="entry name" value="HSP15"/>
</dbReference>
<dbReference type="GO" id="GO:0034605">
    <property type="term" value="P:cellular response to heat"/>
    <property type="evidence" value="ECO:0007669"/>
    <property type="project" value="InterPro"/>
</dbReference>
<accession>A0A0K0XWJ9</accession>
<dbReference type="AlphaFoldDB" id="A0A0K0XWJ9"/>
<feature type="compositionally biased region" description="Basic and acidic residues" evidence="5">
    <location>
        <begin position="92"/>
        <end position="103"/>
    </location>
</feature>
<dbReference type="KEGG" id="wma:WM2015_1621"/>
<evidence type="ECO:0000256" key="4">
    <source>
        <dbReference type="PIRNR" id="PIRNR016821"/>
    </source>
</evidence>
<reference evidence="6 7" key="1">
    <citation type="submission" date="2015-07" db="EMBL/GenBank/DDBJ databases">
        <authorList>
            <person name="Noorani M."/>
        </authorList>
    </citation>
    <scope>NUCLEOTIDE SEQUENCE [LARGE SCALE GENOMIC DNA]</scope>
    <source>
        <strain evidence="6 7">KCTC 42284</strain>
    </source>
</reference>
<evidence type="ECO:0000256" key="1">
    <source>
        <dbReference type="ARBA" id="ARBA00008396"/>
    </source>
</evidence>
<evidence type="ECO:0000313" key="6">
    <source>
        <dbReference type="EMBL" id="AKS41991.1"/>
    </source>
</evidence>
<dbReference type="PIRSF" id="PIRSF016821">
    <property type="entry name" value="HSP15"/>
    <property type="match status" value="1"/>
</dbReference>
<dbReference type="Gene3D" id="3.10.290.10">
    <property type="entry name" value="RNA-binding S4 domain"/>
    <property type="match status" value="1"/>
</dbReference>